<dbReference type="EMBL" id="JABSTR010000004">
    <property type="protein sequence ID" value="KAH9367146.1"/>
    <property type="molecule type" value="Genomic_DNA"/>
</dbReference>
<dbReference type="AlphaFoldDB" id="A0A9J6FV84"/>
<protein>
    <recommendedName>
        <fullName evidence="8">THAP-type domain-containing protein</fullName>
    </recommendedName>
</protein>
<evidence type="ECO:0000256" key="2">
    <source>
        <dbReference type="ARBA" id="ARBA00022723"/>
    </source>
</evidence>
<dbReference type="OMA" id="EPISARC"/>
<dbReference type="OrthoDB" id="6435979at2759"/>
<dbReference type="Proteomes" id="UP000821853">
    <property type="component" value="Chromosome 2"/>
</dbReference>
<feature type="domain" description="THAP-type" evidence="8">
    <location>
        <begin position="1"/>
        <end position="60"/>
    </location>
</feature>
<gene>
    <name evidence="9" type="ORF">HPB48_018854</name>
</gene>
<dbReference type="InterPro" id="IPR027805">
    <property type="entry name" value="Transposase_HTH_dom"/>
</dbReference>
<organism evidence="9 10">
    <name type="scientific">Haemaphysalis longicornis</name>
    <name type="common">Bush tick</name>
    <dbReference type="NCBI Taxonomy" id="44386"/>
    <lineage>
        <taxon>Eukaryota</taxon>
        <taxon>Metazoa</taxon>
        <taxon>Ecdysozoa</taxon>
        <taxon>Arthropoda</taxon>
        <taxon>Chelicerata</taxon>
        <taxon>Arachnida</taxon>
        <taxon>Acari</taxon>
        <taxon>Parasitiformes</taxon>
        <taxon>Ixodida</taxon>
        <taxon>Ixodoidea</taxon>
        <taxon>Ixodidae</taxon>
        <taxon>Haemaphysalinae</taxon>
        <taxon>Haemaphysalis</taxon>
    </lineage>
</organism>
<proteinExistence type="predicted"/>
<dbReference type="Pfam" id="PF13613">
    <property type="entry name" value="HTH_Tnp_4"/>
    <property type="match status" value="1"/>
</dbReference>
<dbReference type="GO" id="GO:0003677">
    <property type="term" value="F:DNA binding"/>
    <property type="evidence" value="ECO:0007669"/>
    <property type="project" value="UniProtKB-UniRule"/>
</dbReference>
<evidence type="ECO:0000313" key="10">
    <source>
        <dbReference type="Proteomes" id="UP000821853"/>
    </source>
</evidence>
<keyword evidence="3 6" id="KW-0863">Zinc-finger</keyword>
<evidence type="ECO:0000256" key="5">
    <source>
        <dbReference type="ARBA" id="ARBA00023125"/>
    </source>
</evidence>
<feature type="coiled-coil region" evidence="7">
    <location>
        <begin position="139"/>
        <end position="171"/>
    </location>
</feature>
<evidence type="ECO:0000256" key="1">
    <source>
        <dbReference type="ARBA" id="ARBA00001968"/>
    </source>
</evidence>
<reference evidence="9 10" key="1">
    <citation type="journal article" date="2020" name="Cell">
        <title>Large-Scale Comparative Analyses of Tick Genomes Elucidate Their Genetic Diversity and Vector Capacities.</title>
        <authorList>
            <consortium name="Tick Genome and Microbiome Consortium (TIGMIC)"/>
            <person name="Jia N."/>
            <person name="Wang J."/>
            <person name="Shi W."/>
            <person name="Du L."/>
            <person name="Sun Y."/>
            <person name="Zhan W."/>
            <person name="Jiang J.F."/>
            <person name="Wang Q."/>
            <person name="Zhang B."/>
            <person name="Ji P."/>
            <person name="Bell-Sakyi L."/>
            <person name="Cui X.M."/>
            <person name="Yuan T.T."/>
            <person name="Jiang B.G."/>
            <person name="Yang W.F."/>
            <person name="Lam T.T."/>
            <person name="Chang Q.C."/>
            <person name="Ding S.J."/>
            <person name="Wang X.J."/>
            <person name="Zhu J.G."/>
            <person name="Ruan X.D."/>
            <person name="Zhao L."/>
            <person name="Wei J.T."/>
            <person name="Ye R.Z."/>
            <person name="Que T.C."/>
            <person name="Du C.H."/>
            <person name="Zhou Y.H."/>
            <person name="Cheng J.X."/>
            <person name="Dai P.F."/>
            <person name="Guo W.B."/>
            <person name="Han X.H."/>
            <person name="Huang E.J."/>
            <person name="Li L.F."/>
            <person name="Wei W."/>
            <person name="Gao Y.C."/>
            <person name="Liu J.Z."/>
            <person name="Shao H.Z."/>
            <person name="Wang X."/>
            <person name="Wang C.C."/>
            <person name="Yang T.C."/>
            <person name="Huo Q.B."/>
            <person name="Li W."/>
            <person name="Chen H.Y."/>
            <person name="Chen S.E."/>
            <person name="Zhou L.G."/>
            <person name="Ni X.B."/>
            <person name="Tian J.H."/>
            <person name="Sheng Y."/>
            <person name="Liu T."/>
            <person name="Pan Y.S."/>
            <person name="Xia L.Y."/>
            <person name="Li J."/>
            <person name="Zhao F."/>
            <person name="Cao W.C."/>
        </authorList>
    </citation>
    <scope>NUCLEOTIDE SEQUENCE [LARGE SCALE GENOMIC DNA]</scope>
    <source>
        <strain evidence="9">HaeL-2018</strain>
    </source>
</reference>
<evidence type="ECO:0000256" key="4">
    <source>
        <dbReference type="ARBA" id="ARBA00022833"/>
    </source>
</evidence>
<dbReference type="PANTHER" id="PTHR23080">
    <property type="entry name" value="THAP DOMAIN PROTEIN"/>
    <property type="match status" value="1"/>
</dbReference>
<keyword evidence="4" id="KW-0862">Zinc</keyword>
<keyword evidence="2" id="KW-0479">Metal-binding</keyword>
<name>A0A9J6FV84_HAELO</name>
<keyword evidence="7" id="KW-0175">Coiled coil</keyword>
<evidence type="ECO:0000256" key="6">
    <source>
        <dbReference type="PROSITE-ProRule" id="PRU00309"/>
    </source>
</evidence>
<comment type="caution">
    <text evidence="9">The sequence shown here is derived from an EMBL/GenBank/DDBJ whole genome shotgun (WGS) entry which is preliminary data.</text>
</comment>
<dbReference type="Pfam" id="PF13359">
    <property type="entry name" value="DDE_Tnp_4"/>
    <property type="match status" value="1"/>
</dbReference>
<comment type="cofactor">
    <cofactor evidence="1">
        <name>a divalent metal cation</name>
        <dbReference type="ChEBI" id="CHEBI:60240"/>
    </cofactor>
</comment>
<evidence type="ECO:0000259" key="8">
    <source>
        <dbReference type="PROSITE" id="PS50950"/>
    </source>
</evidence>
<dbReference type="VEuPathDB" id="VectorBase:HLOH_058100"/>
<keyword evidence="10" id="KW-1185">Reference proteome</keyword>
<sequence length="487" mass="55008">MFRFPWHAQRKMKWAMAVKRTTTKGALWMPGVGARLCQDHFVTGAPSKDPHHVDYVPSLFTYNEESVMTARKTTESYARHKALSEKRALAQMPADTSLNDSGENDAVDVPLPTHSDARCAQDMQLDSAHEEPCGAAPRIRNLEAQVLQLRMQLEKCEASKLAQNMDEAKLQFYTGLSKAHFFAILSSIVPVLPPARCKCPLETQLLMFFMKLRLTVPFCDLAYRFDLTPKTVSQSFRRILEAVHHLMKSLVVFPSQEVCHSWLGEHELHHFPRLRAIIDCTEVSIARPLNQDEQQIVWSDYKHDTTLKYLVAVNTHGAVMFVSEAFGGRTSDKELTLSCGFMDKLEEGDQVLADRGFLLYEEFYENNVQLITPSFTKNKKQLPADEVTTSRRISSTRIIVERAIGHLKKWRIMTGSVHHTLFDCYDEIIMVVAGLTNLCPPPPCPKKVPAPLNMDVEVALLYVLQVQVELGLHLVVVGVGDFKSTIG</sequence>
<evidence type="ECO:0000256" key="3">
    <source>
        <dbReference type="ARBA" id="ARBA00022771"/>
    </source>
</evidence>
<evidence type="ECO:0000313" key="9">
    <source>
        <dbReference type="EMBL" id="KAH9367146.1"/>
    </source>
</evidence>
<accession>A0A9J6FV84</accession>
<dbReference type="SUPFAM" id="SSF57716">
    <property type="entry name" value="Glucocorticoid receptor-like (DNA-binding domain)"/>
    <property type="match status" value="1"/>
</dbReference>
<dbReference type="InterPro" id="IPR006612">
    <property type="entry name" value="THAP_Znf"/>
</dbReference>
<dbReference type="GO" id="GO:0008270">
    <property type="term" value="F:zinc ion binding"/>
    <property type="evidence" value="ECO:0007669"/>
    <property type="project" value="UniProtKB-KW"/>
</dbReference>
<evidence type="ECO:0000256" key="7">
    <source>
        <dbReference type="SAM" id="Coils"/>
    </source>
</evidence>
<dbReference type="InterPro" id="IPR027806">
    <property type="entry name" value="HARBI1_dom"/>
</dbReference>
<keyword evidence="5 6" id="KW-0238">DNA-binding</keyword>
<dbReference type="PROSITE" id="PS50950">
    <property type="entry name" value="ZF_THAP"/>
    <property type="match status" value="1"/>
</dbReference>